<accession>A0A7C8IIK6</accession>
<sequence length="1505" mass="167304">MAPTIKASSTATLPSLLAINQDLTDLDEQIRRATQIIGLPQDWDTIQDEKIRLVTLQRVMRPRAEWSLRWILDKLKDEAHVGTQARGSSTAWKFLDSMIQVVPTISAATQLNDADFPTILEKTLEENFDGDAALRPETDTHEAHSTHMSESSETVHEDPRPSKKRKRGSSGHSAASKRATAGPDALGRLFIAVKTVVKSILRTTEDPSTSEEMVHTEPMRMVVRTETAQAARILKFWLVAVQRLLSAGSLSGSHQSLDLSLAVELWELRTADSNSDSGASAEQFSTECLVPTLALYDNLFQIRVEEEDWDPSTGSTNGAIYCLERLLARHLFAPSHAAFFAVGSGRESDTKANKATVLASNLEPLRAKLLQAAQIYDTSQPIPAFFMPLFNAVPKLLDIAVRLSPSRTQKARISKAPWNQAVFVALAECVGCSFDAPDHATLELSITALKKSISVLALHNISIDTEVLRDLFWFHSGVKFPLGQKRTVRWSFISALIEIDPAMFNSGLSSTSSPPKERPSDLAEYLFSQISAWNSEYLSSAEGERMDIDDSDQEDGLANAISAQDKTEQKAILDSIIIPVMSAFARSRNLAGFLRQWDNQLCLHVPRAREALKELRPSIWEDRSLTLALAGLVEQSLTQSQLSELFQQHANRLTSSNESRKSKQPTNDDSLGAETYAKMYSSSVLIQALLESIDSDETIESLQAILHSLIRSYASRVQDDRHRSKTNLESYWITLSRLLLILWPVTIHGSSDVQREVLHPLIERAQDDVAGARKTKETPLVDSHTRASAMLFLLTACDLLALVPGTGDLVRKSVRKTLNALSPSSLEATQLLQMIEVFCSEFIQLLEFFEVDDRLKAFRELLSETSKLEDICRGHIVDALSEHVFLNGSASLQHAYVAALLHGVAEDDDDEGLRVMALSALDQVHPSALSREQRETALNTLTELLETTTSDPAPLLSIMVHLMEIPNATAKISSNANTFFEIAQILHDRKLESPPVLQVLQDLVKSTLMHILPNKEQDQNERYLTKFGVKLEIVSKKARKCFPARLAILRATVLAQKDHELLSVDRYVALLSTCLNDGTRAAPQEYILDALSELPSGVVRNDDAVFSTAQASLRAWINAKELDDLLKTPGSLTSTIPTSLLIRIQSTMARFQIYPDATWFVQLSIRILREDISDRDKITVYNSVGDAFSSLTISGKLDLVPFLTQGGDDANVNIAYRLLHNLMTTVDDRQADEVETKQKQLTLLPGICQLLEQCSTYPAFNALLDSVNTIIRHKPSLTTQHSIECALEILVKFSSRRSPALPAEHAPAVYNRLCETTRLILLLHRGRLGGRFHLLLPLLQNLLYCLFIPNVGRGNALPVWLKSSPTSTPTRLTPVNAAQYGRLLSTLCSPTQSSVQKSKAQFRAHNSSRKGQLNDPVKAAREYVSHYIYPLLASFSRNLLNGRLDPRVREKLMPGVWEVVGVAGMDQEALDAMFAGLDSSTKDVWRGVWSEWKRIHGRRQTREVV</sequence>
<dbReference type="GO" id="GO:0005730">
    <property type="term" value="C:nucleolus"/>
    <property type="evidence" value="ECO:0007669"/>
    <property type="project" value="TreeGrafter"/>
</dbReference>
<dbReference type="Proteomes" id="UP000481861">
    <property type="component" value="Unassembled WGS sequence"/>
</dbReference>
<reference evidence="3 4" key="1">
    <citation type="submission" date="2020-01" db="EMBL/GenBank/DDBJ databases">
        <authorList>
            <consortium name="DOE Joint Genome Institute"/>
            <person name="Haridas S."/>
            <person name="Albert R."/>
            <person name="Binder M."/>
            <person name="Bloem J."/>
            <person name="Labutti K."/>
            <person name="Salamov A."/>
            <person name="Andreopoulos B."/>
            <person name="Baker S.E."/>
            <person name="Barry K."/>
            <person name="Bills G."/>
            <person name="Bluhm B.H."/>
            <person name="Cannon C."/>
            <person name="Castanera R."/>
            <person name="Culley D.E."/>
            <person name="Daum C."/>
            <person name="Ezra D."/>
            <person name="Gonzalez J.B."/>
            <person name="Henrissat B."/>
            <person name="Kuo A."/>
            <person name="Liang C."/>
            <person name="Lipzen A."/>
            <person name="Lutzoni F."/>
            <person name="Magnuson J."/>
            <person name="Mondo S."/>
            <person name="Nolan M."/>
            <person name="Ohm R."/>
            <person name="Pangilinan J."/>
            <person name="Park H.-J.H."/>
            <person name="Ramirez L."/>
            <person name="Alfaro M."/>
            <person name="Sun H."/>
            <person name="Tritt A."/>
            <person name="Yoshinaga Y."/>
            <person name="Zwiers L.-H.L."/>
            <person name="Turgeon B.G."/>
            <person name="Goodwin S.B."/>
            <person name="Spatafora J.W."/>
            <person name="Crous P.W."/>
            <person name="Grigoriev I.V."/>
        </authorList>
    </citation>
    <scope>NUCLEOTIDE SEQUENCE [LARGE SCALE GENOMIC DNA]</scope>
    <source>
        <strain evidence="3 4">CBS 611.86</strain>
    </source>
</reference>
<gene>
    <name evidence="3" type="ORF">BDV95DRAFT_593115</name>
</gene>
<dbReference type="Pfam" id="PF10441">
    <property type="entry name" value="Urb2"/>
    <property type="match status" value="1"/>
</dbReference>
<evidence type="ECO:0000313" key="4">
    <source>
        <dbReference type="Proteomes" id="UP000481861"/>
    </source>
</evidence>
<name>A0A7C8IIK6_9PLEO</name>
<feature type="compositionally biased region" description="Basic and acidic residues" evidence="1">
    <location>
        <begin position="138"/>
        <end position="147"/>
    </location>
</feature>
<feature type="domain" description="Nucleolar 27S pre-rRNA processing Urb2/Npa2 C-terminal" evidence="2">
    <location>
        <begin position="1262"/>
        <end position="1495"/>
    </location>
</feature>
<dbReference type="EMBL" id="JAADJZ010000007">
    <property type="protein sequence ID" value="KAF2873807.1"/>
    <property type="molecule type" value="Genomic_DNA"/>
</dbReference>
<keyword evidence="4" id="KW-1185">Reference proteome</keyword>
<dbReference type="InterPro" id="IPR016024">
    <property type="entry name" value="ARM-type_fold"/>
</dbReference>
<dbReference type="InterPro" id="IPR052609">
    <property type="entry name" value="Ribosome_Biogenesis_Reg"/>
</dbReference>
<dbReference type="InterPro" id="IPR018849">
    <property type="entry name" value="Urb2/Npa2_C"/>
</dbReference>
<proteinExistence type="predicted"/>
<evidence type="ECO:0000259" key="2">
    <source>
        <dbReference type="Pfam" id="PF10441"/>
    </source>
</evidence>
<organism evidence="3 4">
    <name type="scientific">Massariosphaeria phaeospora</name>
    <dbReference type="NCBI Taxonomy" id="100035"/>
    <lineage>
        <taxon>Eukaryota</taxon>
        <taxon>Fungi</taxon>
        <taxon>Dikarya</taxon>
        <taxon>Ascomycota</taxon>
        <taxon>Pezizomycotina</taxon>
        <taxon>Dothideomycetes</taxon>
        <taxon>Pleosporomycetidae</taxon>
        <taxon>Pleosporales</taxon>
        <taxon>Pleosporales incertae sedis</taxon>
        <taxon>Massariosphaeria</taxon>
    </lineage>
</organism>
<feature type="region of interest" description="Disordered" evidence="1">
    <location>
        <begin position="652"/>
        <end position="671"/>
    </location>
</feature>
<dbReference type="GO" id="GO:0042254">
    <property type="term" value="P:ribosome biogenesis"/>
    <property type="evidence" value="ECO:0007669"/>
    <property type="project" value="TreeGrafter"/>
</dbReference>
<comment type="caution">
    <text evidence="3">The sequence shown here is derived from an EMBL/GenBank/DDBJ whole genome shotgun (WGS) entry which is preliminary data.</text>
</comment>
<feature type="region of interest" description="Disordered" evidence="1">
    <location>
        <begin position="138"/>
        <end position="179"/>
    </location>
</feature>
<evidence type="ECO:0000256" key="1">
    <source>
        <dbReference type="SAM" id="MobiDB-lite"/>
    </source>
</evidence>
<dbReference type="PANTHER" id="PTHR15682:SF2">
    <property type="entry name" value="UNHEALTHY RIBOSOME BIOGENESIS PROTEIN 2 HOMOLOG"/>
    <property type="match status" value="1"/>
</dbReference>
<dbReference type="SUPFAM" id="SSF48371">
    <property type="entry name" value="ARM repeat"/>
    <property type="match status" value="1"/>
</dbReference>
<protein>
    <submittedName>
        <fullName evidence="3">Urb2/Npa2 family-domain-containing protein</fullName>
    </submittedName>
</protein>
<dbReference type="OrthoDB" id="160374at2759"/>
<dbReference type="PANTHER" id="PTHR15682">
    <property type="entry name" value="UNHEALTHY RIBOSOME BIOGENESIS PROTEIN 2 HOMOLOG"/>
    <property type="match status" value="1"/>
</dbReference>
<evidence type="ECO:0000313" key="3">
    <source>
        <dbReference type="EMBL" id="KAF2873807.1"/>
    </source>
</evidence>